<gene>
    <name evidence="1" type="ORF">HELGO_WM33696</name>
</gene>
<proteinExistence type="predicted"/>
<reference evidence="1" key="1">
    <citation type="submission" date="2020-01" db="EMBL/GenBank/DDBJ databases">
        <authorList>
            <person name="Meier V. D."/>
            <person name="Meier V D."/>
        </authorList>
    </citation>
    <scope>NUCLEOTIDE SEQUENCE</scope>
    <source>
        <strain evidence="1">HLG_WM_MAG_05</strain>
    </source>
</reference>
<evidence type="ECO:0000313" key="1">
    <source>
        <dbReference type="EMBL" id="CAA6806144.1"/>
    </source>
</evidence>
<protein>
    <submittedName>
        <fullName evidence="1">Uncharacterized protein</fullName>
    </submittedName>
</protein>
<dbReference type="EMBL" id="CACVAU010000020">
    <property type="protein sequence ID" value="CAA6806144.1"/>
    <property type="molecule type" value="Genomic_DNA"/>
</dbReference>
<accession>A0A6S6SSC5</accession>
<name>A0A6S6SSC5_9BACT</name>
<dbReference type="AlphaFoldDB" id="A0A6S6SSC5"/>
<organism evidence="1">
    <name type="scientific">uncultured Sulfurovum sp</name>
    <dbReference type="NCBI Taxonomy" id="269237"/>
    <lineage>
        <taxon>Bacteria</taxon>
        <taxon>Pseudomonadati</taxon>
        <taxon>Campylobacterota</taxon>
        <taxon>Epsilonproteobacteria</taxon>
        <taxon>Campylobacterales</taxon>
        <taxon>Sulfurovaceae</taxon>
        <taxon>Sulfurovum</taxon>
        <taxon>environmental samples</taxon>
    </lineage>
</organism>
<sequence length="45" mass="5289">MILYKYLNLDSLTSSSMGVYIKGDRILYYVSEVKFVFLFNKSENV</sequence>